<feature type="compositionally biased region" description="Low complexity" evidence="1">
    <location>
        <begin position="167"/>
        <end position="180"/>
    </location>
</feature>
<feature type="chain" id="PRO_5043505179" evidence="2">
    <location>
        <begin position="22"/>
        <end position="308"/>
    </location>
</feature>
<accession>A0AAV0BSC9</accession>
<keyword evidence="4" id="KW-1185">Reference proteome</keyword>
<protein>
    <submittedName>
        <fullName evidence="3">Expressed protein</fullName>
    </submittedName>
</protein>
<feature type="compositionally biased region" description="Polar residues" evidence="1">
    <location>
        <begin position="181"/>
        <end position="194"/>
    </location>
</feature>
<gene>
    <name evidence="3" type="ORF">PPACK8108_LOCUS25633</name>
</gene>
<keyword evidence="2" id="KW-0732">Signal</keyword>
<evidence type="ECO:0000256" key="1">
    <source>
        <dbReference type="SAM" id="MobiDB-lite"/>
    </source>
</evidence>
<dbReference type="EMBL" id="CALTRL010006267">
    <property type="protein sequence ID" value="CAH7690319.1"/>
    <property type="molecule type" value="Genomic_DNA"/>
</dbReference>
<reference evidence="3" key="1">
    <citation type="submission" date="2022-06" db="EMBL/GenBank/DDBJ databases">
        <authorList>
            <consortium name="SYNGENTA / RWTH Aachen University"/>
        </authorList>
    </citation>
    <scope>NUCLEOTIDE SEQUENCE</scope>
</reference>
<proteinExistence type="predicted"/>
<feature type="region of interest" description="Disordered" evidence="1">
    <location>
        <begin position="157"/>
        <end position="197"/>
    </location>
</feature>
<sequence>MSTILLRSLVFLSVFVSIGDAAVTGSPATVVSPSLPQTAGQDVTTPSPPAGLGSIGLTDVQSSTGCFNYFNSKDGCVSANGKNNCRPKVSTAVVHQFSASDPEILGNTGAPQPALGPNALTPPTTNGGLSPGTPNTVSLPNAALLQASLSANPALKTLRRRQNPLVSTSSSKATTSSTPSQKALGSQSNNLTPLTSAANSSASTSGGICGNYNSDADLAVCLWSGSDPTGSDSKQSGWLNTILQRTGSNLPPIIARVADGCNFDTKSPAVGCSQIYLSKKAFMALNPSPEEITAEILKGSVTWDLLVD</sequence>
<feature type="compositionally biased region" description="Polar residues" evidence="1">
    <location>
        <begin position="121"/>
        <end position="137"/>
    </location>
</feature>
<comment type="caution">
    <text evidence="3">The sequence shown here is derived from an EMBL/GenBank/DDBJ whole genome shotgun (WGS) entry which is preliminary data.</text>
</comment>
<name>A0AAV0BSC9_PHAPC</name>
<evidence type="ECO:0000313" key="3">
    <source>
        <dbReference type="EMBL" id="CAH7690319.1"/>
    </source>
</evidence>
<evidence type="ECO:0000313" key="4">
    <source>
        <dbReference type="Proteomes" id="UP001153365"/>
    </source>
</evidence>
<feature type="region of interest" description="Disordered" evidence="1">
    <location>
        <begin position="103"/>
        <end position="138"/>
    </location>
</feature>
<dbReference type="Proteomes" id="UP001153365">
    <property type="component" value="Unassembled WGS sequence"/>
</dbReference>
<dbReference type="AlphaFoldDB" id="A0AAV0BSC9"/>
<evidence type="ECO:0000256" key="2">
    <source>
        <dbReference type="SAM" id="SignalP"/>
    </source>
</evidence>
<feature type="signal peptide" evidence="2">
    <location>
        <begin position="1"/>
        <end position="21"/>
    </location>
</feature>
<organism evidence="3 4">
    <name type="scientific">Phakopsora pachyrhizi</name>
    <name type="common">Asian soybean rust disease fungus</name>
    <dbReference type="NCBI Taxonomy" id="170000"/>
    <lineage>
        <taxon>Eukaryota</taxon>
        <taxon>Fungi</taxon>
        <taxon>Dikarya</taxon>
        <taxon>Basidiomycota</taxon>
        <taxon>Pucciniomycotina</taxon>
        <taxon>Pucciniomycetes</taxon>
        <taxon>Pucciniales</taxon>
        <taxon>Phakopsoraceae</taxon>
        <taxon>Phakopsora</taxon>
    </lineage>
</organism>